<evidence type="ECO:0000313" key="1">
    <source>
        <dbReference type="EMBL" id="KFG62447.1"/>
    </source>
</evidence>
<comment type="caution">
    <text evidence="1">The sequence shown here is derived from an EMBL/GenBank/DDBJ whole genome shotgun (WGS) entry which is preliminary data.</text>
</comment>
<dbReference type="GO" id="GO:0004735">
    <property type="term" value="F:pyrroline-5-carboxylate reductase activity"/>
    <property type="evidence" value="ECO:0007669"/>
    <property type="project" value="UniProtKB-EC"/>
</dbReference>
<feature type="non-terminal residue" evidence="1">
    <location>
        <position position="17"/>
    </location>
</feature>
<sequence>LFRRSMQLLIVRKIWIA</sequence>
<keyword evidence="1" id="KW-0560">Oxidoreductase</keyword>
<dbReference type="Proteomes" id="UP000028834">
    <property type="component" value="Unassembled WGS sequence"/>
</dbReference>
<accession>A0A086M0M9</accession>
<name>A0A086M0M9_TOXGO</name>
<dbReference type="VEuPathDB" id="ToxoDB:TGRUB_236070C"/>
<feature type="non-terminal residue" evidence="1">
    <location>
        <position position="1"/>
    </location>
</feature>
<dbReference type="AlphaFoldDB" id="A0A086M0M9"/>
<reference evidence="1 2" key="1">
    <citation type="submission" date="2014-05" db="EMBL/GenBank/DDBJ databases">
        <authorList>
            <person name="Sibley D."/>
            <person name="Venepally P."/>
            <person name="Karamycheva S."/>
            <person name="Hadjithomas M."/>
            <person name="Khan A."/>
            <person name="Brunk B."/>
            <person name="Roos D."/>
            <person name="Caler E."/>
            <person name="Lorenzi H."/>
        </authorList>
    </citation>
    <scope>NUCLEOTIDE SEQUENCE [LARGE SCALE GENOMIC DNA]</scope>
    <source>
        <strain evidence="1 2">RUB</strain>
    </source>
</reference>
<gene>
    <name evidence="1" type="ORF">TGRUB_236070C</name>
</gene>
<dbReference type="EC" id="1.5.1.2" evidence="1"/>
<protein>
    <submittedName>
        <fullName evidence="1">Pyrroline-5-carboxylate reductase</fullName>
        <ecNumber evidence="1">1.5.1.2</ecNumber>
    </submittedName>
</protein>
<evidence type="ECO:0000313" key="2">
    <source>
        <dbReference type="Proteomes" id="UP000028834"/>
    </source>
</evidence>
<organism evidence="1 2">
    <name type="scientific">Toxoplasma gondii RUB</name>
    <dbReference type="NCBI Taxonomy" id="935652"/>
    <lineage>
        <taxon>Eukaryota</taxon>
        <taxon>Sar</taxon>
        <taxon>Alveolata</taxon>
        <taxon>Apicomplexa</taxon>
        <taxon>Conoidasida</taxon>
        <taxon>Coccidia</taxon>
        <taxon>Eucoccidiorida</taxon>
        <taxon>Eimeriorina</taxon>
        <taxon>Sarcocystidae</taxon>
        <taxon>Toxoplasma</taxon>
    </lineage>
</organism>
<dbReference type="EMBL" id="AFYV02001288">
    <property type="protein sequence ID" value="KFG62447.1"/>
    <property type="molecule type" value="Genomic_DNA"/>
</dbReference>
<proteinExistence type="predicted"/>